<dbReference type="EC" id="1.3.1.48" evidence="4"/>
<evidence type="ECO:0000256" key="8">
    <source>
        <dbReference type="ARBA" id="ARBA00022501"/>
    </source>
</evidence>
<dbReference type="GO" id="GO:0032440">
    <property type="term" value="F:2-alkenal reductase [NAD(P)H] activity"/>
    <property type="evidence" value="ECO:0007669"/>
    <property type="project" value="UniProtKB-EC"/>
</dbReference>
<evidence type="ECO:0000256" key="32">
    <source>
        <dbReference type="ARBA" id="ARBA00049070"/>
    </source>
</evidence>
<evidence type="ECO:0000256" key="9">
    <source>
        <dbReference type="ARBA" id="ARBA00022553"/>
    </source>
</evidence>
<comment type="catalytic activity">
    <reaction evidence="27">
        <text>13,14-dihydro-15-oxo-PGF2alpha + NADP(+) = 15-oxoprostaglandin F2alpha + NADPH + H(+)</text>
        <dbReference type="Rhea" id="RHEA:50588"/>
        <dbReference type="ChEBI" id="CHEBI:15378"/>
        <dbReference type="ChEBI" id="CHEBI:57783"/>
        <dbReference type="ChEBI" id="CHEBI:58349"/>
        <dbReference type="ChEBI" id="CHEBI:133374"/>
        <dbReference type="ChEBI" id="CHEBI:133409"/>
    </reaction>
    <physiologicalReaction direction="right-to-left" evidence="27">
        <dbReference type="Rhea" id="RHEA:50590"/>
    </physiologicalReaction>
</comment>
<evidence type="ECO:0000256" key="25">
    <source>
        <dbReference type="ARBA" id="ARBA00047903"/>
    </source>
</evidence>
<comment type="catalytic activity">
    <reaction evidence="20">
        <text>octanal + NADP(+) = (2E)-octenal + NADPH + H(+)</text>
        <dbReference type="Rhea" id="RHEA:50780"/>
        <dbReference type="ChEBI" id="CHEBI:15378"/>
        <dbReference type="ChEBI" id="CHEBI:17935"/>
        <dbReference type="ChEBI" id="CHEBI:57783"/>
        <dbReference type="ChEBI" id="CHEBI:58349"/>
        <dbReference type="ChEBI" id="CHEBI:61748"/>
    </reaction>
    <physiologicalReaction direction="right-to-left" evidence="20">
        <dbReference type="Rhea" id="RHEA:50782"/>
    </physiologicalReaction>
</comment>
<keyword evidence="15" id="KW-0379">Hydroxylation</keyword>
<comment type="catalytic activity">
    <reaction evidence="32">
        <text>13,14-dihydro-15-oxo-prostaglandin E1 + NADP(+) = 15-oxoprostaglandin E1 + NADPH + H(+)</text>
        <dbReference type="Rhea" id="RHEA:50584"/>
        <dbReference type="ChEBI" id="CHEBI:15378"/>
        <dbReference type="ChEBI" id="CHEBI:57401"/>
        <dbReference type="ChEBI" id="CHEBI:57783"/>
        <dbReference type="ChEBI" id="CHEBI:58349"/>
        <dbReference type="ChEBI" id="CHEBI:133408"/>
    </reaction>
    <physiologicalReaction direction="right-to-left" evidence="32">
        <dbReference type="Rhea" id="RHEA:50586"/>
    </physiologicalReaction>
</comment>
<evidence type="ECO:0000256" key="10">
    <source>
        <dbReference type="ARBA" id="ARBA00022832"/>
    </source>
</evidence>
<keyword evidence="12" id="KW-0007">Acetylation</keyword>
<dbReference type="InterPro" id="IPR041694">
    <property type="entry name" value="ADH_N_2"/>
</dbReference>
<keyword evidence="36" id="KW-1185">Reference proteome</keyword>
<dbReference type="Gene3D" id="3.90.180.10">
    <property type="entry name" value="Medium-chain alcohol dehydrogenases, catalytic domain"/>
    <property type="match status" value="1"/>
</dbReference>
<evidence type="ECO:0000256" key="4">
    <source>
        <dbReference type="ARBA" id="ARBA00011981"/>
    </source>
</evidence>
<dbReference type="Pfam" id="PF16884">
    <property type="entry name" value="ADH_N_2"/>
    <property type="match status" value="1"/>
</dbReference>
<keyword evidence="14" id="KW-0443">Lipid metabolism</keyword>
<dbReference type="InterPro" id="IPR045010">
    <property type="entry name" value="MDR_fam"/>
</dbReference>
<comment type="catalytic activity">
    <reaction evidence="29">
        <text>20-hydroxy-leukotriene B4 + NADP(+) = 12-oxo-20-hydroxy-leukotriene B4 + NADPH + H(+)</text>
        <dbReference type="Rhea" id="RHEA:51208"/>
        <dbReference type="ChEBI" id="CHEBI:15378"/>
        <dbReference type="ChEBI" id="CHEBI:57460"/>
        <dbReference type="ChEBI" id="CHEBI:57783"/>
        <dbReference type="ChEBI" id="CHEBI:58349"/>
        <dbReference type="ChEBI" id="CHEBI:133346"/>
    </reaction>
    <physiologicalReaction direction="left-to-right" evidence="29">
        <dbReference type="Rhea" id="RHEA:51209"/>
    </physiologicalReaction>
</comment>
<evidence type="ECO:0000256" key="19">
    <source>
        <dbReference type="ARBA" id="ARBA00033119"/>
    </source>
</evidence>
<comment type="catalytic activity">
    <reaction evidence="22">
        <text>pentan-2-one + NADP(+) = (E)-pent-3-en-2-one + NADPH + H(+)</text>
        <dbReference type="Rhea" id="RHEA:50788"/>
        <dbReference type="ChEBI" id="CHEBI:15378"/>
        <dbReference type="ChEBI" id="CHEBI:16472"/>
        <dbReference type="ChEBI" id="CHEBI:57783"/>
        <dbReference type="ChEBI" id="CHEBI:58349"/>
        <dbReference type="ChEBI" id="CHEBI:145276"/>
    </reaction>
    <physiologicalReaction direction="right-to-left" evidence="22">
        <dbReference type="Rhea" id="RHEA:50790"/>
    </physiologicalReaction>
</comment>
<sequence>MPVKAKKWILAHHFDGVPKDSDLELVEEELPELQDGEILLEAQALSVDPYMRVFARSALKEGDTIMGSQVGKVIESKSPQHPVGMMLVGSVGWRTHAIVNVNQGPDLLGTPIVVPATPAPGLPVSVNLGVLGMPGATAYFGLLELCQPKAGEVVVVSAAAGAVGSLVGQIAKIKGCTVIGYAGTDEKCKWIKEELGFDHAINYKTRDVAESLKEAAPDGVDCYFDNVGGDFLYTVMRQMNKYGRISVCGAISQYNDNLDNQKSGVFPGILLIVNELRMEGFISTRWLSRWPEAFKEMAAWMKEGKLKYRETTTKGFENMREAFYGMLRGDNTGKAVVNV</sequence>
<comment type="catalytic activity">
    <reaction evidence="24">
        <text>13,14-dihydro-15-oxo-prostaglandin F1alpha + NADP(+) = 15-oxoprostaglandin F1alpha + NADPH + H(+)</text>
        <dbReference type="Rhea" id="RHEA:50592"/>
        <dbReference type="ChEBI" id="CHEBI:15378"/>
        <dbReference type="ChEBI" id="CHEBI:57783"/>
        <dbReference type="ChEBI" id="CHEBI:58349"/>
        <dbReference type="ChEBI" id="CHEBI:79072"/>
        <dbReference type="ChEBI" id="CHEBI:133411"/>
    </reaction>
    <physiologicalReaction direction="right-to-left" evidence="24">
        <dbReference type="Rhea" id="RHEA:50594"/>
    </physiologicalReaction>
</comment>
<evidence type="ECO:0000256" key="29">
    <source>
        <dbReference type="ARBA" id="ARBA00048591"/>
    </source>
</evidence>
<dbReference type="InParanoid" id="A0A1S3IVY8"/>
<comment type="subunit">
    <text evidence="3">Monomer or homodimer.</text>
</comment>
<dbReference type="OrthoDB" id="809632at2759"/>
<evidence type="ECO:0000256" key="28">
    <source>
        <dbReference type="ARBA" id="ARBA00048387"/>
    </source>
</evidence>
<accession>A0A1S3IVY8</accession>
<dbReference type="SUPFAM" id="SSF51735">
    <property type="entry name" value="NAD(P)-binding Rossmann-fold domains"/>
    <property type="match status" value="1"/>
</dbReference>
<dbReference type="KEGG" id="lak:106167878"/>
<evidence type="ECO:0000256" key="20">
    <source>
        <dbReference type="ARBA" id="ARBA00047461"/>
    </source>
</evidence>
<dbReference type="FunFam" id="3.40.50.720:FF:000121">
    <property type="entry name" value="Prostaglandin reductase 2"/>
    <property type="match status" value="1"/>
</dbReference>
<evidence type="ECO:0000313" key="36">
    <source>
        <dbReference type="Proteomes" id="UP000085678"/>
    </source>
</evidence>
<evidence type="ECO:0000256" key="31">
    <source>
        <dbReference type="ARBA" id="ARBA00049068"/>
    </source>
</evidence>
<evidence type="ECO:0000256" key="30">
    <source>
        <dbReference type="ARBA" id="ARBA00048953"/>
    </source>
</evidence>
<keyword evidence="7" id="KW-0963">Cytoplasm</keyword>
<dbReference type="InterPro" id="IPR013149">
    <property type="entry name" value="ADH-like_C"/>
</dbReference>
<dbReference type="Pfam" id="PF00107">
    <property type="entry name" value="ADH_zinc_N"/>
    <property type="match status" value="1"/>
</dbReference>
<evidence type="ECO:0000256" key="12">
    <source>
        <dbReference type="ARBA" id="ARBA00022990"/>
    </source>
</evidence>
<evidence type="ECO:0000256" key="22">
    <source>
        <dbReference type="ARBA" id="ARBA00047742"/>
    </source>
</evidence>
<evidence type="ECO:0000256" key="33">
    <source>
        <dbReference type="ARBA" id="ARBA00049179"/>
    </source>
</evidence>
<evidence type="ECO:0000256" key="5">
    <source>
        <dbReference type="ARBA" id="ARBA00012410"/>
    </source>
</evidence>
<evidence type="ECO:0000256" key="13">
    <source>
        <dbReference type="ARBA" id="ARBA00023002"/>
    </source>
</evidence>
<dbReference type="SUPFAM" id="SSF50129">
    <property type="entry name" value="GroES-like"/>
    <property type="match status" value="2"/>
</dbReference>
<evidence type="ECO:0000256" key="16">
    <source>
        <dbReference type="ARBA" id="ARBA00031851"/>
    </source>
</evidence>
<evidence type="ECO:0000256" key="1">
    <source>
        <dbReference type="ARBA" id="ARBA00004496"/>
    </source>
</evidence>
<dbReference type="GeneID" id="106167878"/>
<name>A0A1S3IVY8_LINAN</name>
<evidence type="ECO:0000256" key="14">
    <source>
        <dbReference type="ARBA" id="ARBA00023098"/>
    </source>
</evidence>
<comment type="catalytic activity">
    <reaction evidence="21">
        <text>decanal + NADP(+) = (2E)-decenal + NADPH + H(+)</text>
        <dbReference type="Rhea" id="RHEA:50612"/>
        <dbReference type="ChEBI" id="CHEBI:15378"/>
        <dbReference type="ChEBI" id="CHEBI:31457"/>
        <dbReference type="ChEBI" id="CHEBI:57783"/>
        <dbReference type="ChEBI" id="CHEBI:58349"/>
        <dbReference type="ChEBI" id="CHEBI:133455"/>
    </reaction>
    <physiologicalReaction direction="right-to-left" evidence="21">
        <dbReference type="Rhea" id="RHEA:50614"/>
    </physiologicalReaction>
</comment>
<evidence type="ECO:0000256" key="15">
    <source>
        <dbReference type="ARBA" id="ARBA00023278"/>
    </source>
</evidence>
<dbReference type="GO" id="GO:0006693">
    <property type="term" value="P:prostaglandin metabolic process"/>
    <property type="evidence" value="ECO:0007669"/>
    <property type="project" value="UniProtKB-KW"/>
</dbReference>
<dbReference type="PANTHER" id="PTHR43205:SF7">
    <property type="entry name" value="PROSTAGLANDIN REDUCTASE 1"/>
    <property type="match status" value="1"/>
</dbReference>
<comment type="subcellular location">
    <subcellularLocation>
        <location evidence="1">Cytoplasm</location>
    </subcellularLocation>
</comment>
<evidence type="ECO:0000256" key="2">
    <source>
        <dbReference type="ARBA" id="ARBA00010460"/>
    </source>
</evidence>
<comment type="catalytic activity">
    <reaction evidence="30">
        <text>6-trans-leukotriene B4 + NADP(+) = 12-oxo-(5S)-hydroxy-(6E,8E,10E,14Z)-eicosatetraenoate + NADPH + H(+)</text>
        <dbReference type="Rhea" id="RHEA:51204"/>
        <dbReference type="ChEBI" id="CHEBI:15378"/>
        <dbReference type="ChEBI" id="CHEBI:57783"/>
        <dbReference type="ChEBI" id="CHEBI:58349"/>
        <dbReference type="ChEBI" id="CHEBI:90723"/>
        <dbReference type="ChEBI" id="CHEBI:133974"/>
    </reaction>
    <physiologicalReaction direction="left-to-right" evidence="30">
        <dbReference type="Rhea" id="RHEA:51205"/>
    </physiologicalReaction>
</comment>
<evidence type="ECO:0000256" key="21">
    <source>
        <dbReference type="ARBA" id="ARBA00047617"/>
    </source>
</evidence>
<evidence type="ECO:0000256" key="17">
    <source>
        <dbReference type="ARBA" id="ARBA00032255"/>
    </source>
</evidence>
<comment type="catalytic activity">
    <reaction evidence="23">
        <text>leukotriene B4 + NADP(+) = 12-oxo-leukotriene B4 + NADPH + H(+)</text>
        <dbReference type="Rhea" id="RHEA:50608"/>
        <dbReference type="ChEBI" id="CHEBI:15378"/>
        <dbReference type="ChEBI" id="CHEBI:57461"/>
        <dbReference type="ChEBI" id="CHEBI:57783"/>
        <dbReference type="ChEBI" id="CHEBI:58349"/>
        <dbReference type="ChEBI" id="CHEBI:133309"/>
    </reaction>
    <physiologicalReaction direction="left-to-right" evidence="23">
        <dbReference type="Rhea" id="RHEA:50609"/>
    </physiologicalReaction>
</comment>
<keyword evidence="13" id="KW-0560">Oxidoreductase</keyword>
<comment type="catalytic activity">
    <reaction evidence="33">
        <text>an n-alkanal + NADP(+) = an alk-2-enal + NADPH + H(+)</text>
        <dbReference type="Rhea" id="RHEA:13737"/>
        <dbReference type="ChEBI" id="CHEBI:12834"/>
        <dbReference type="ChEBI" id="CHEBI:13757"/>
        <dbReference type="ChEBI" id="CHEBI:15378"/>
        <dbReference type="ChEBI" id="CHEBI:57783"/>
        <dbReference type="ChEBI" id="CHEBI:58349"/>
        <dbReference type="EC" id="1.3.1.74"/>
    </reaction>
    <physiologicalReaction direction="right-to-left" evidence="33">
        <dbReference type="Rhea" id="RHEA:13739"/>
    </physiologicalReaction>
</comment>
<dbReference type="SMART" id="SM00829">
    <property type="entry name" value="PKS_ER"/>
    <property type="match status" value="1"/>
</dbReference>
<dbReference type="InterPro" id="IPR014190">
    <property type="entry name" value="PTGR1"/>
</dbReference>
<evidence type="ECO:0000256" key="27">
    <source>
        <dbReference type="ARBA" id="ARBA00048290"/>
    </source>
</evidence>
<dbReference type="EC" id="1.3.1.74" evidence="5"/>
<evidence type="ECO:0000256" key="7">
    <source>
        <dbReference type="ARBA" id="ARBA00022490"/>
    </source>
</evidence>
<keyword evidence="10" id="KW-0276">Fatty acid metabolism</keyword>
<dbReference type="InterPro" id="IPR011032">
    <property type="entry name" value="GroES-like_sf"/>
</dbReference>
<dbReference type="CDD" id="cd08294">
    <property type="entry name" value="leukotriene_B4_DH_like"/>
    <property type="match status" value="1"/>
</dbReference>
<comment type="catalytic activity">
    <reaction evidence="34">
        <text>hexanal + NADP(+) = (E)-hex-2-enal + NADPH + H(+)</text>
        <dbReference type="Rhea" id="RHEA:50776"/>
        <dbReference type="ChEBI" id="CHEBI:15378"/>
        <dbReference type="ChEBI" id="CHEBI:28913"/>
        <dbReference type="ChEBI" id="CHEBI:57783"/>
        <dbReference type="ChEBI" id="CHEBI:58349"/>
        <dbReference type="ChEBI" id="CHEBI:88528"/>
    </reaction>
    <physiologicalReaction direction="right-to-left" evidence="34">
        <dbReference type="Rhea" id="RHEA:50778"/>
    </physiologicalReaction>
</comment>
<dbReference type="GO" id="GO:0047522">
    <property type="term" value="F:15-oxoprostaglandin 13-reductase [NAD(P)+] activity"/>
    <property type="evidence" value="ECO:0007669"/>
    <property type="project" value="UniProtKB-EC"/>
</dbReference>
<evidence type="ECO:0000256" key="24">
    <source>
        <dbReference type="ARBA" id="ARBA00047878"/>
    </source>
</evidence>
<keyword evidence="11" id="KW-0521">NADP</keyword>
<evidence type="ECO:0000256" key="26">
    <source>
        <dbReference type="ARBA" id="ARBA00048066"/>
    </source>
</evidence>
<evidence type="ECO:0000259" key="35">
    <source>
        <dbReference type="SMART" id="SM00829"/>
    </source>
</evidence>
<dbReference type="Gene3D" id="3.40.50.720">
    <property type="entry name" value="NAD(P)-binding Rossmann-like Domain"/>
    <property type="match status" value="1"/>
</dbReference>
<dbReference type="OMA" id="YPIKNIH"/>
<dbReference type="InterPro" id="IPR036291">
    <property type="entry name" value="NAD(P)-bd_dom_sf"/>
</dbReference>
<keyword evidence="9" id="KW-0597">Phosphoprotein</keyword>
<dbReference type="Proteomes" id="UP000085678">
    <property type="component" value="Unplaced"/>
</dbReference>
<dbReference type="RefSeq" id="XP_013402228.1">
    <property type="nucleotide sequence ID" value="XM_013546774.2"/>
</dbReference>
<comment type="catalytic activity">
    <reaction evidence="28">
        <text>4-hydroxynonanal + NADP(+) = (E)-4-hydroxynon-2-enal + NADPH + H(+)</text>
        <dbReference type="Rhea" id="RHEA:64736"/>
        <dbReference type="ChEBI" id="CHEBI:15378"/>
        <dbReference type="ChEBI" id="CHEBI:57783"/>
        <dbReference type="ChEBI" id="CHEBI:58349"/>
        <dbReference type="ChEBI" id="CHEBI:58968"/>
        <dbReference type="ChEBI" id="CHEBI:156112"/>
    </reaction>
    <physiologicalReaction direction="right-to-left" evidence="28">
        <dbReference type="Rhea" id="RHEA:64738"/>
    </physiologicalReaction>
</comment>
<protein>
    <recommendedName>
        <fullName evidence="6">Prostaglandin reductase 1</fullName>
        <ecNumber evidence="4">1.3.1.48</ecNumber>
        <ecNumber evidence="5">1.3.1.74</ecNumber>
    </recommendedName>
    <alternativeName>
        <fullName evidence="19">15-oxoprostaglandin 13-reductase</fullName>
    </alternativeName>
    <alternativeName>
        <fullName evidence="17">Dithiolethione-inducible gene 1 protein</fullName>
    </alternativeName>
    <alternativeName>
        <fullName evidence="16">Leukotriene B4 12-hydroxydehydrogenase</fullName>
    </alternativeName>
    <alternativeName>
        <fullName evidence="18">NAD(P)H-dependent alkenal/one oxidoreductase</fullName>
    </alternativeName>
</protein>
<proteinExistence type="inferred from homology"/>
<dbReference type="GO" id="GO:0005737">
    <property type="term" value="C:cytoplasm"/>
    <property type="evidence" value="ECO:0007669"/>
    <property type="project" value="UniProtKB-SubCell"/>
</dbReference>
<gene>
    <name evidence="37" type="primary">LOC106167878</name>
</gene>
<dbReference type="PANTHER" id="PTHR43205">
    <property type="entry name" value="PROSTAGLANDIN REDUCTASE"/>
    <property type="match status" value="1"/>
</dbReference>
<organism evidence="36 37">
    <name type="scientific">Lingula anatina</name>
    <name type="common">Brachiopod</name>
    <name type="synonym">Lingula unguis</name>
    <dbReference type="NCBI Taxonomy" id="7574"/>
    <lineage>
        <taxon>Eukaryota</taxon>
        <taxon>Metazoa</taxon>
        <taxon>Spiralia</taxon>
        <taxon>Lophotrochozoa</taxon>
        <taxon>Brachiopoda</taxon>
        <taxon>Linguliformea</taxon>
        <taxon>Lingulata</taxon>
        <taxon>Lingulida</taxon>
        <taxon>Linguloidea</taxon>
        <taxon>Lingulidae</taxon>
        <taxon>Lingula</taxon>
    </lineage>
</organism>
<comment type="catalytic activity">
    <reaction evidence="31">
        <text>(5S,12S)-dihydroxy-(6E,10E,12E,14Z)-eicosatetraenoate + NADP(+) = 12-oxo-(5S)-hydroxy-(6E,8E,10E,14Z)-eicosatetraenoate + NADPH + H(+)</text>
        <dbReference type="Rhea" id="RHEA:51212"/>
        <dbReference type="ChEBI" id="CHEBI:15378"/>
        <dbReference type="ChEBI" id="CHEBI:57783"/>
        <dbReference type="ChEBI" id="CHEBI:58349"/>
        <dbReference type="ChEBI" id="CHEBI:133974"/>
        <dbReference type="ChEBI" id="CHEBI:133975"/>
    </reaction>
    <physiologicalReaction direction="left-to-right" evidence="31">
        <dbReference type="Rhea" id="RHEA:51213"/>
    </physiologicalReaction>
</comment>
<evidence type="ECO:0000256" key="18">
    <source>
        <dbReference type="ARBA" id="ARBA00032297"/>
    </source>
</evidence>
<dbReference type="AlphaFoldDB" id="A0A1S3IVY8"/>
<keyword evidence="8" id="KW-0644">Prostaglandin metabolism</keyword>
<evidence type="ECO:0000313" key="37">
    <source>
        <dbReference type="RefSeq" id="XP_013402228.1"/>
    </source>
</evidence>
<dbReference type="InterPro" id="IPR020843">
    <property type="entry name" value="ER"/>
</dbReference>
<evidence type="ECO:0000256" key="6">
    <source>
        <dbReference type="ARBA" id="ARBA00020651"/>
    </source>
</evidence>
<evidence type="ECO:0000256" key="11">
    <source>
        <dbReference type="ARBA" id="ARBA00022857"/>
    </source>
</evidence>
<reference evidence="37" key="1">
    <citation type="submission" date="2025-08" db="UniProtKB">
        <authorList>
            <consortium name="RefSeq"/>
        </authorList>
    </citation>
    <scope>IDENTIFICATION</scope>
    <source>
        <tissue evidence="37">Gonads</tissue>
    </source>
</reference>
<feature type="domain" description="Enoyl reductase (ER)" evidence="35">
    <location>
        <begin position="19"/>
        <end position="337"/>
    </location>
</feature>
<evidence type="ECO:0000256" key="34">
    <source>
        <dbReference type="ARBA" id="ARBA00049368"/>
    </source>
</evidence>
<comment type="catalytic activity">
    <reaction evidence="25">
        <text>dodecanal + NADP(+) = (2E)-dodecenal + NADPH + H(+)</text>
        <dbReference type="Rhea" id="RHEA:50784"/>
        <dbReference type="ChEBI" id="CHEBI:15378"/>
        <dbReference type="ChEBI" id="CHEBI:27836"/>
        <dbReference type="ChEBI" id="CHEBI:57783"/>
        <dbReference type="ChEBI" id="CHEBI:58349"/>
        <dbReference type="ChEBI" id="CHEBI:133741"/>
    </reaction>
    <physiologicalReaction direction="right-to-left" evidence="25">
        <dbReference type="Rhea" id="RHEA:50786"/>
    </physiologicalReaction>
</comment>
<comment type="similarity">
    <text evidence="2">Belongs to the NADP-dependent oxidoreductase L4BD family.</text>
</comment>
<evidence type="ECO:0000256" key="3">
    <source>
        <dbReference type="ARBA" id="ARBA00011852"/>
    </source>
</evidence>
<comment type="catalytic activity">
    <reaction evidence="26">
        <text>nonan-2-one + NADP(+) = (3E)-nonen-2-one + NADPH + H(+)</text>
        <dbReference type="Rhea" id="RHEA:50616"/>
        <dbReference type="ChEBI" id="CHEBI:15378"/>
        <dbReference type="ChEBI" id="CHEBI:57783"/>
        <dbReference type="ChEBI" id="CHEBI:58349"/>
        <dbReference type="ChEBI" id="CHEBI:77927"/>
        <dbReference type="ChEBI" id="CHEBI:133457"/>
    </reaction>
    <physiologicalReaction direction="right-to-left" evidence="26">
        <dbReference type="Rhea" id="RHEA:50618"/>
    </physiologicalReaction>
</comment>
<evidence type="ECO:0000256" key="23">
    <source>
        <dbReference type="ARBA" id="ARBA00047871"/>
    </source>
</evidence>